<protein>
    <submittedName>
        <fullName evidence="1">Nucleoside triphosphate pyrophosphohydrolase</fullName>
    </submittedName>
</protein>
<dbReference type="RefSeq" id="WP_035145419.1">
    <property type="nucleotide sequence ID" value="NZ_JAAZWO010000018.1"/>
</dbReference>
<sequence length="104" mass="12178">MKIYNKLVRDNIPQIIENDGKKFDIHYAKKEELVSLLESKLQEEALEFSQDKNLEELADLMEVIFALSSILGYSEEDLLKKREEKKLKRGGFKKGIVLEKVYED</sequence>
<dbReference type="CDD" id="cd11532">
    <property type="entry name" value="NTP-PPase_COG4997"/>
    <property type="match status" value="1"/>
</dbReference>
<proteinExistence type="predicted"/>
<dbReference type="Proteomes" id="UP000563151">
    <property type="component" value="Unassembled WGS sequence"/>
</dbReference>
<dbReference type="SUPFAM" id="SSF101386">
    <property type="entry name" value="all-alpha NTP pyrophosphatases"/>
    <property type="match status" value="1"/>
</dbReference>
<evidence type="ECO:0000313" key="1">
    <source>
        <dbReference type="EMBL" id="MBC2398796.1"/>
    </source>
</evidence>
<dbReference type="InterPro" id="IPR038735">
    <property type="entry name" value="MSMEG_1276-like_NTP-PPase_dom"/>
</dbReference>
<dbReference type="EMBL" id="JAAZWO010000018">
    <property type="protein sequence ID" value="MBC2398796.1"/>
    <property type="molecule type" value="Genomic_DNA"/>
</dbReference>
<name>A0A923EBR8_CLOTT</name>
<organism evidence="1 2">
    <name type="scientific">Clostridium tetanomorphum</name>
    <dbReference type="NCBI Taxonomy" id="1553"/>
    <lineage>
        <taxon>Bacteria</taxon>
        <taxon>Bacillati</taxon>
        <taxon>Bacillota</taxon>
        <taxon>Clostridia</taxon>
        <taxon>Eubacteriales</taxon>
        <taxon>Clostridiaceae</taxon>
        <taxon>Clostridium</taxon>
    </lineage>
</organism>
<gene>
    <name evidence="1" type="ORF">HGG79_13585</name>
</gene>
<comment type="caution">
    <text evidence="1">The sequence shown here is derived from an EMBL/GenBank/DDBJ whole genome shotgun (WGS) entry which is preliminary data.</text>
</comment>
<keyword evidence="2" id="KW-1185">Reference proteome</keyword>
<evidence type="ECO:0000313" key="2">
    <source>
        <dbReference type="Proteomes" id="UP000563151"/>
    </source>
</evidence>
<reference evidence="1 2" key="1">
    <citation type="submission" date="2020-04" db="EMBL/GenBank/DDBJ databases">
        <title>Genomic insights into acetone-butanol-ethanol (ABE) fermentation by sequencing solventogenic clostridia strains.</title>
        <authorList>
            <person name="Brown S."/>
        </authorList>
    </citation>
    <scope>NUCLEOTIDE SEQUENCE [LARGE SCALE GENOMIC DNA]</scope>
    <source>
        <strain evidence="1 2">DJ011</strain>
    </source>
</reference>
<accession>A0A923EBR8</accession>
<dbReference type="AlphaFoldDB" id="A0A923EBR8"/>